<evidence type="ECO:0000313" key="2">
    <source>
        <dbReference type="EMBL" id="OYQ37691.1"/>
    </source>
</evidence>
<dbReference type="AlphaFoldDB" id="A0A255Z8E3"/>
<accession>A0A255Z8E3</accession>
<evidence type="ECO:0000313" key="3">
    <source>
        <dbReference type="Proteomes" id="UP000216998"/>
    </source>
</evidence>
<dbReference type="Proteomes" id="UP000216998">
    <property type="component" value="Unassembled WGS sequence"/>
</dbReference>
<reference evidence="2 3" key="1">
    <citation type="submission" date="2017-07" db="EMBL/GenBank/DDBJ databases">
        <title>Niveispirillum cyanobacteriorum sp. nov., isolated from cyanobacterial aggregates in a eutrophic lake.</title>
        <authorList>
            <person name="Cai H."/>
        </authorList>
    </citation>
    <scope>NUCLEOTIDE SEQUENCE [LARGE SCALE GENOMIC DNA]</scope>
    <source>
        <strain evidence="3">TH1-14</strain>
    </source>
</reference>
<sequence length="65" mass="7009">MVGAAAASSVQTTRTDRSGRVRAASDQDALDRRHKMGEPIHAALSVPRADIDHRPPSGDRIHPLE</sequence>
<feature type="compositionally biased region" description="Basic and acidic residues" evidence="1">
    <location>
        <begin position="14"/>
        <end position="31"/>
    </location>
</feature>
<proteinExistence type="predicted"/>
<dbReference type="EMBL" id="NOXU01000011">
    <property type="protein sequence ID" value="OYQ37691.1"/>
    <property type="molecule type" value="Genomic_DNA"/>
</dbReference>
<keyword evidence="3" id="KW-1185">Reference proteome</keyword>
<name>A0A255Z8E3_9PROT</name>
<comment type="caution">
    <text evidence="2">The sequence shown here is derived from an EMBL/GenBank/DDBJ whole genome shotgun (WGS) entry which is preliminary data.</text>
</comment>
<gene>
    <name evidence="2" type="ORF">CHU95_00560</name>
</gene>
<organism evidence="2 3">
    <name type="scientific">Niveispirillum lacus</name>
    <dbReference type="NCBI Taxonomy" id="1981099"/>
    <lineage>
        <taxon>Bacteria</taxon>
        <taxon>Pseudomonadati</taxon>
        <taxon>Pseudomonadota</taxon>
        <taxon>Alphaproteobacteria</taxon>
        <taxon>Rhodospirillales</taxon>
        <taxon>Azospirillaceae</taxon>
        <taxon>Niveispirillum</taxon>
    </lineage>
</organism>
<protein>
    <submittedName>
        <fullName evidence="2">Uncharacterized protein</fullName>
    </submittedName>
</protein>
<evidence type="ECO:0000256" key="1">
    <source>
        <dbReference type="SAM" id="MobiDB-lite"/>
    </source>
</evidence>
<feature type="region of interest" description="Disordered" evidence="1">
    <location>
        <begin position="1"/>
        <end position="65"/>
    </location>
</feature>
<feature type="compositionally biased region" description="Basic and acidic residues" evidence="1">
    <location>
        <begin position="49"/>
        <end position="65"/>
    </location>
</feature>